<dbReference type="Proteomes" id="UP000029672">
    <property type="component" value="Chromosome"/>
</dbReference>
<accession>A0A097EPV5</accession>
<protein>
    <submittedName>
        <fullName evidence="1">Uncharacterized protein</fullName>
    </submittedName>
</protein>
<keyword evidence="2" id="KW-1185">Reference proteome</keyword>
<gene>
    <name evidence="1" type="ORF">LO80_06245</name>
</gene>
<name>A0A097EPV5_9GAMM</name>
<dbReference type="OrthoDB" id="10016675at2"/>
<proteinExistence type="predicted"/>
<organism evidence="1 2">
    <name type="scientific">Candidatus Francisella endociliophora</name>
    <dbReference type="NCBI Taxonomy" id="653937"/>
    <lineage>
        <taxon>Bacteria</taxon>
        <taxon>Pseudomonadati</taxon>
        <taxon>Pseudomonadota</taxon>
        <taxon>Gammaproteobacteria</taxon>
        <taxon>Thiotrichales</taxon>
        <taxon>Francisellaceae</taxon>
        <taxon>Francisella</taxon>
    </lineage>
</organism>
<reference evidence="1 2" key="1">
    <citation type="submission" date="2014-10" db="EMBL/GenBank/DDBJ databases">
        <title>Whole genome sequence of Francisella endociliophora strain FSC1006, isolated from a laboratory culture of the marine ciliate Euplotes raikovi.</title>
        <authorList>
            <person name="Granberg M."/>
            <person name="Backman S."/>
            <person name="Lundmark E."/>
            <person name="Nilsson E."/>
            <person name="Karlsson E."/>
            <person name="Thelaus J."/>
            <person name="Ohrman C."/>
            <person name="Larkeryd A."/>
            <person name="Stenberg P."/>
        </authorList>
    </citation>
    <scope>NUCLEOTIDE SEQUENCE [LARGE SCALE GENOMIC DNA]</scope>
    <source>
        <strain evidence="1 2">FSC1006</strain>
    </source>
</reference>
<dbReference type="KEGG" id="frf:LO80_06245"/>
<dbReference type="RefSeq" id="WP_040009611.1">
    <property type="nucleotide sequence ID" value="NZ_CP009574.1"/>
</dbReference>
<dbReference type="HOGENOM" id="CLU_388183_0_0_6"/>
<dbReference type="AlphaFoldDB" id="A0A097EPV5"/>
<sequence>MGNRTLIRNAKANQVNIQESAKNIEKILSEISPRLDTLHKDMQVGVMAEINKIERRKVIAKTILNMSAAPAMFIPFAGPFVAGALKATSSIVDTINNPLDINTCAMVIGITLETAYKAPLFPTYVDGEDKGVMSSLQDKTKGLLPVKERTITAYNGKGDSQQVVTVAKDQLGNALDAGISSATTKLQSAPIQKVGKYQSAPSTNKAVDRELTLRHLIYTESKVRETMDQALDDTKRYRLLPLLFWKICTSESIEGHGTLLLNSLDLKTTNDHNKWISIERAKRLLGGQGNEHLARIARKCGTSEFVKEVRKEFDYRSYNILNEYEITPIYIEKIRLIAYRDRYRDALYKLINTSFLHTIFRDAQRARRPIFDKRFYKSESYVVEDCTSKNLNTTYANNAHQYRRKMVYSCYCFHQMLTSHLGTYFLSSLPAIGTSDIENDKKIALAIVDAYATSWWATSKAFKASRKINLTESHELQKLMISEVTLDGIPYIANYFSHSKTLREHISLTADNDANRLAREKIVLSLISLIEFIEELSPYDMMPLDNNIKSKIDRKSFNETIKSTLRGKYQHMLNRFSDDVEFPNIVNAAHATPLNDLDFNKYDSLLHNTSSKYDHLLNQNANDRNPINGLDNTKDSLHIKQKMRTNLNLAPVGPETQAQARLGSAELSEDIANLRMLSTMSIKGTANAFDQYDFNAKLVDTLEKILKHIGG</sequence>
<dbReference type="EMBL" id="CP009574">
    <property type="protein sequence ID" value="AIT09600.1"/>
    <property type="molecule type" value="Genomic_DNA"/>
</dbReference>
<evidence type="ECO:0000313" key="2">
    <source>
        <dbReference type="Proteomes" id="UP000029672"/>
    </source>
</evidence>
<evidence type="ECO:0000313" key="1">
    <source>
        <dbReference type="EMBL" id="AIT09600.1"/>
    </source>
</evidence>